<dbReference type="PROSITE" id="PS00927">
    <property type="entry name" value="TREHALASE_1"/>
    <property type="match status" value="1"/>
</dbReference>
<name>A0AAD4AE95_9GAMM</name>
<dbReference type="Proteomes" id="UP000016487">
    <property type="component" value="Unassembled WGS sequence"/>
</dbReference>
<dbReference type="SUPFAM" id="SSF48208">
    <property type="entry name" value="Six-hairpin glycosidases"/>
    <property type="match status" value="1"/>
</dbReference>
<protein>
    <submittedName>
        <fullName evidence="3">Alpha,alpha-trehalase</fullName>
    </submittedName>
</protein>
<dbReference type="GO" id="GO:0004555">
    <property type="term" value="F:alpha,alpha-trehalase activity"/>
    <property type="evidence" value="ECO:0007669"/>
    <property type="project" value="InterPro"/>
</dbReference>
<dbReference type="EMBL" id="AHBZ03000027">
    <property type="protein sequence ID" value="KAF7764361.1"/>
    <property type="molecule type" value="Genomic_DNA"/>
</dbReference>
<keyword evidence="1" id="KW-0378">Hydrolase</keyword>
<dbReference type="InterPro" id="IPR001661">
    <property type="entry name" value="Glyco_hydro_37"/>
</dbReference>
<evidence type="ECO:0000313" key="3">
    <source>
        <dbReference type="EMBL" id="KAF7764361.1"/>
    </source>
</evidence>
<dbReference type="RefSeq" id="WP_010362120.1">
    <property type="nucleotide sequence ID" value="NZ_AHBZ03000027.1"/>
</dbReference>
<dbReference type="Pfam" id="PF01204">
    <property type="entry name" value="Trehalase"/>
    <property type="match status" value="1"/>
</dbReference>
<keyword evidence="2" id="KW-0326">Glycosidase</keyword>
<dbReference type="AlphaFoldDB" id="A0AAD4AE95"/>
<dbReference type="PROSITE" id="PS00928">
    <property type="entry name" value="TREHALASE_2"/>
    <property type="match status" value="1"/>
</dbReference>
<dbReference type="InterPro" id="IPR008928">
    <property type="entry name" value="6-hairpin_glycosidase_sf"/>
</dbReference>
<reference evidence="3" key="1">
    <citation type="journal article" date="2012" name="J. Bacteriol.">
        <title>Genome sequences of type strains of seven species of the marine bacterium Pseudoalteromonas.</title>
        <authorList>
            <person name="Xie B.B."/>
            <person name="Shu Y.L."/>
            <person name="Qin Q.L."/>
            <person name="Rong J.C."/>
            <person name="Zhang X.Y."/>
            <person name="Chen X.L."/>
            <person name="Shi M."/>
            <person name="He H.L."/>
            <person name="Zhou B.C."/>
            <person name="Zhang Y.Z."/>
        </authorList>
    </citation>
    <scope>NUCLEOTIDE SEQUENCE</scope>
    <source>
        <strain evidence="3">DSM 8771</strain>
    </source>
</reference>
<dbReference type="InterPro" id="IPR018232">
    <property type="entry name" value="Glyco_hydro_37_CS"/>
</dbReference>
<reference evidence="3" key="2">
    <citation type="submission" date="2015-03" db="EMBL/GenBank/DDBJ databases">
        <title>Genome sequence of Pseudoalteromonas citrea.</title>
        <authorList>
            <person name="Xie B.-B."/>
            <person name="Rong J.-C."/>
            <person name="Qin Q.-L."/>
            <person name="Zhang Y.-Z."/>
        </authorList>
    </citation>
    <scope>NUCLEOTIDE SEQUENCE</scope>
    <source>
        <strain evidence="3">DSM 8771</strain>
    </source>
</reference>
<comment type="caution">
    <text evidence="3">The sequence shown here is derived from an EMBL/GenBank/DDBJ whole genome shotgun (WGS) entry which is preliminary data.</text>
</comment>
<evidence type="ECO:0000313" key="4">
    <source>
        <dbReference type="Proteomes" id="UP000016487"/>
    </source>
</evidence>
<dbReference type="Gene3D" id="1.50.10.10">
    <property type="match status" value="1"/>
</dbReference>
<dbReference type="GO" id="GO:0005993">
    <property type="term" value="P:trehalose catabolic process"/>
    <property type="evidence" value="ECO:0007669"/>
    <property type="project" value="TreeGrafter"/>
</dbReference>
<sequence>MKFDCSTLFIDVQKSALFKDSKTFADAIPNVSWQHAEESYLACKPKNKAELTRFIASQFSFTANRELDELQGIESVPDYIAALWARLKRPAMAQDEGSLLALPHSYIVPGGRFNEIYYWDSYFTALGLEDKGDIKQIEAMVDNFVDLITRFDCVPNGNRVYYTSRSQPPVLSLMVEMLLPYKNQDHDWLLKVTNAMKAEHDFWHRGEALLNANYTSHKRVVRVNEAVILNRFWDDNTTPRPESYKEDVQLAAQLSEPEKGHFYRNIRAACESGWDFSARWLDDGVNLSTINTTNRIPVDLNCLLYKLETMLNTCCSALGERNLSAEFEMRALQRKLAINELLWCKKSRFYFDYDLSREQLSPVFSLASCVPLFAGVSDAAEADYVAEHLAKDFLKEGGLVSCLSDTKEQWDSPNGWAPQQWFAVKGLLDYGHTALAEQIRLRWITMIEMDFKNRGCLLEKYNVVSPNQTAGGGEYQVQQGFGWTNGVTSRFYNLPK</sequence>
<evidence type="ECO:0000256" key="2">
    <source>
        <dbReference type="ARBA" id="ARBA00023295"/>
    </source>
</evidence>
<organism evidence="3 4">
    <name type="scientific">Pseudoalteromonas citrea</name>
    <dbReference type="NCBI Taxonomy" id="43655"/>
    <lineage>
        <taxon>Bacteria</taxon>
        <taxon>Pseudomonadati</taxon>
        <taxon>Pseudomonadota</taxon>
        <taxon>Gammaproteobacteria</taxon>
        <taxon>Alteromonadales</taxon>
        <taxon>Pseudoalteromonadaceae</taxon>
        <taxon>Pseudoalteromonas</taxon>
    </lineage>
</organism>
<gene>
    <name evidence="3" type="primary">treA</name>
    <name evidence="3" type="ORF">PCIT_b0342</name>
</gene>
<evidence type="ECO:0000256" key="1">
    <source>
        <dbReference type="ARBA" id="ARBA00022801"/>
    </source>
</evidence>
<proteinExistence type="predicted"/>
<dbReference type="PRINTS" id="PR00744">
    <property type="entry name" value="GLHYDRLASE37"/>
</dbReference>
<dbReference type="InterPro" id="IPR012341">
    <property type="entry name" value="6hp_glycosidase-like_sf"/>
</dbReference>
<accession>A0AAD4AE95</accession>
<dbReference type="PANTHER" id="PTHR23403:SF1">
    <property type="entry name" value="TREHALASE"/>
    <property type="match status" value="1"/>
</dbReference>
<dbReference type="PANTHER" id="PTHR23403">
    <property type="entry name" value="TREHALASE"/>
    <property type="match status" value="1"/>
</dbReference>